<reference evidence="2" key="1">
    <citation type="submission" date="2019-07" db="EMBL/GenBank/DDBJ databases">
        <title>De Novo Assembly of kiwifruit Actinidia rufa.</title>
        <authorList>
            <person name="Sugita-Konishi S."/>
            <person name="Sato K."/>
            <person name="Mori E."/>
            <person name="Abe Y."/>
            <person name="Kisaki G."/>
            <person name="Hamano K."/>
            <person name="Suezawa K."/>
            <person name="Otani M."/>
            <person name="Fukuda T."/>
            <person name="Manabe T."/>
            <person name="Gomi K."/>
            <person name="Tabuchi M."/>
            <person name="Akimitsu K."/>
            <person name="Kataoka I."/>
        </authorList>
    </citation>
    <scope>NUCLEOTIDE SEQUENCE [LARGE SCALE GENOMIC DNA]</scope>
    <source>
        <strain evidence="2">cv. Fuchu</strain>
    </source>
</reference>
<comment type="caution">
    <text evidence="1">The sequence shown here is derived from an EMBL/GenBank/DDBJ whole genome shotgun (WGS) entry which is preliminary data.</text>
</comment>
<dbReference type="AlphaFoldDB" id="A0A7J0DWM5"/>
<evidence type="ECO:0000313" key="2">
    <source>
        <dbReference type="Proteomes" id="UP000585474"/>
    </source>
</evidence>
<evidence type="ECO:0000313" key="1">
    <source>
        <dbReference type="EMBL" id="GFS44057.1"/>
    </source>
</evidence>
<dbReference type="OrthoDB" id="1790548at2759"/>
<proteinExistence type="predicted"/>
<dbReference type="EMBL" id="BJWL01000431">
    <property type="protein sequence ID" value="GFS44057.1"/>
    <property type="molecule type" value="Genomic_DNA"/>
</dbReference>
<sequence>MDTLEANAKRGREAFYKAGARLLNMDAIPMVNQADLEAIARLIEEFGWSGLPVYPLNPNPFQDALTLNQDRDLANGILVFSALQYSTCVYIGISI</sequence>
<gene>
    <name evidence="1" type="ORF">Acr_00g0088250</name>
</gene>
<protein>
    <submittedName>
        <fullName evidence="1">Uncharacterized protein</fullName>
    </submittedName>
</protein>
<keyword evidence="2" id="KW-1185">Reference proteome</keyword>
<dbReference type="Proteomes" id="UP000585474">
    <property type="component" value="Unassembled WGS sequence"/>
</dbReference>
<organism evidence="1 2">
    <name type="scientific">Actinidia rufa</name>
    <dbReference type="NCBI Taxonomy" id="165716"/>
    <lineage>
        <taxon>Eukaryota</taxon>
        <taxon>Viridiplantae</taxon>
        <taxon>Streptophyta</taxon>
        <taxon>Embryophyta</taxon>
        <taxon>Tracheophyta</taxon>
        <taxon>Spermatophyta</taxon>
        <taxon>Magnoliopsida</taxon>
        <taxon>eudicotyledons</taxon>
        <taxon>Gunneridae</taxon>
        <taxon>Pentapetalae</taxon>
        <taxon>asterids</taxon>
        <taxon>Ericales</taxon>
        <taxon>Actinidiaceae</taxon>
        <taxon>Actinidia</taxon>
    </lineage>
</organism>
<name>A0A7J0DWM5_9ERIC</name>
<accession>A0A7J0DWM5</accession>